<dbReference type="InterPro" id="IPR047146">
    <property type="entry name" value="Cyt_P450_E_CYP52_fungi"/>
</dbReference>
<keyword evidence="5 7" id="KW-0408">Iron</keyword>
<name>A0A8H4RHI5_9HELO</name>
<evidence type="ECO:0000256" key="5">
    <source>
        <dbReference type="ARBA" id="ARBA00023004"/>
    </source>
</evidence>
<evidence type="ECO:0000256" key="3">
    <source>
        <dbReference type="ARBA" id="ARBA00022723"/>
    </source>
</evidence>
<comment type="cofactor">
    <cofactor evidence="1 7">
        <name>heme</name>
        <dbReference type="ChEBI" id="CHEBI:30413"/>
    </cofactor>
</comment>
<gene>
    <name evidence="8" type="ORF">G7Y89_g9150</name>
</gene>
<evidence type="ECO:0000256" key="1">
    <source>
        <dbReference type="ARBA" id="ARBA00001971"/>
    </source>
</evidence>
<reference evidence="8 9" key="1">
    <citation type="submission" date="2020-03" db="EMBL/GenBank/DDBJ databases">
        <title>Draft Genome Sequence of Cudoniella acicularis.</title>
        <authorList>
            <person name="Buettner E."/>
            <person name="Kellner H."/>
        </authorList>
    </citation>
    <scope>NUCLEOTIDE SEQUENCE [LARGE SCALE GENOMIC DNA]</scope>
    <source>
        <strain evidence="8 9">DSM 108380</strain>
    </source>
</reference>
<dbReference type="Gene3D" id="1.10.630.10">
    <property type="entry name" value="Cytochrome P450"/>
    <property type="match status" value="1"/>
</dbReference>
<keyword evidence="7" id="KW-0349">Heme</keyword>
<proteinExistence type="inferred from homology"/>
<evidence type="ECO:0008006" key="10">
    <source>
        <dbReference type="Google" id="ProtNLM"/>
    </source>
</evidence>
<dbReference type="Proteomes" id="UP000566819">
    <property type="component" value="Unassembled WGS sequence"/>
</dbReference>
<dbReference type="PRINTS" id="PR00463">
    <property type="entry name" value="EP450I"/>
</dbReference>
<evidence type="ECO:0000256" key="6">
    <source>
        <dbReference type="ARBA" id="ARBA00023033"/>
    </source>
</evidence>
<dbReference type="InterPro" id="IPR001128">
    <property type="entry name" value="Cyt_P450"/>
</dbReference>
<evidence type="ECO:0000313" key="8">
    <source>
        <dbReference type="EMBL" id="KAF4629005.1"/>
    </source>
</evidence>
<feature type="binding site" description="axial binding residue" evidence="7">
    <location>
        <position position="427"/>
    </location>
    <ligand>
        <name>heme</name>
        <dbReference type="ChEBI" id="CHEBI:30413"/>
    </ligand>
    <ligandPart>
        <name>Fe</name>
        <dbReference type="ChEBI" id="CHEBI:18248"/>
    </ligandPart>
</feature>
<dbReference type="AlphaFoldDB" id="A0A8H4RHI5"/>
<organism evidence="8 9">
    <name type="scientific">Cudoniella acicularis</name>
    <dbReference type="NCBI Taxonomy" id="354080"/>
    <lineage>
        <taxon>Eukaryota</taxon>
        <taxon>Fungi</taxon>
        <taxon>Dikarya</taxon>
        <taxon>Ascomycota</taxon>
        <taxon>Pezizomycotina</taxon>
        <taxon>Leotiomycetes</taxon>
        <taxon>Helotiales</taxon>
        <taxon>Tricladiaceae</taxon>
        <taxon>Cudoniella</taxon>
    </lineage>
</organism>
<comment type="similarity">
    <text evidence="2">Belongs to the cytochrome P450 family.</text>
</comment>
<sequence length="481" mass="54616">MFTSASTLLLSAVVLSSGYILWTKIRIWSAASKADCSSPVKYRHLDPFYGLDLFIRKIKHTQAGNLLALDEEIFAKYGKTFGNEPTNRKPCGPLLGDGAFTVDGALWKRSRDIINPIFSRSQVSQLSSLKTHFQRFIEHIPTNGSTIDIQPLTKMLFLDSSTEFIFGKSAGSLSPSELTIGARQFSEAFDDGLRGMRKNYMTGQFSWLIGTDKKWLEKCAEIHTIVDGYIEEEIEHQKHIKELGLSSSDTSEPSAYKYVLLRELVKKHSDDKLYIRNELMNVFFAARDSVGTVTASMLFLLARYPKVWQKLRKEVAGIVPLQELTFEFLKSLKYVQAVIEETLRLVHPVDRSWKTCLSSCVLPRGGGKSGRDPILLQPGDQIELIYGCMHKDKDIWGEDASEFVPERMLGLKHSWQYIPFMGGRRTCPGQQNAYTDMAFFLVKLAQEFKTIENRDDCLEYVEEYVMTKQSANGVKIAFTRN</sequence>
<evidence type="ECO:0000313" key="9">
    <source>
        <dbReference type="Proteomes" id="UP000566819"/>
    </source>
</evidence>
<protein>
    <recommendedName>
        <fullName evidence="10">Cytochrome P450</fullName>
    </recommendedName>
</protein>
<evidence type="ECO:0000256" key="2">
    <source>
        <dbReference type="ARBA" id="ARBA00010617"/>
    </source>
</evidence>
<keyword evidence="4" id="KW-0560">Oxidoreductase</keyword>
<dbReference type="GO" id="GO:0016705">
    <property type="term" value="F:oxidoreductase activity, acting on paired donors, with incorporation or reduction of molecular oxygen"/>
    <property type="evidence" value="ECO:0007669"/>
    <property type="project" value="InterPro"/>
</dbReference>
<dbReference type="EMBL" id="JAAMPI010000733">
    <property type="protein sequence ID" value="KAF4629005.1"/>
    <property type="molecule type" value="Genomic_DNA"/>
</dbReference>
<keyword evidence="6" id="KW-0503">Monooxygenase</keyword>
<dbReference type="Pfam" id="PF00067">
    <property type="entry name" value="p450"/>
    <property type="match status" value="1"/>
</dbReference>
<keyword evidence="9" id="KW-1185">Reference proteome</keyword>
<dbReference type="PANTHER" id="PTHR24287:SF17">
    <property type="entry name" value="P450, PUTATIVE (EUROFUNG)-RELATED"/>
    <property type="match status" value="1"/>
</dbReference>
<dbReference type="OrthoDB" id="1470350at2759"/>
<dbReference type="SUPFAM" id="SSF48264">
    <property type="entry name" value="Cytochrome P450"/>
    <property type="match status" value="1"/>
</dbReference>
<dbReference type="PANTHER" id="PTHR24287">
    <property type="entry name" value="P450, PUTATIVE (EUROFUNG)-RELATED"/>
    <property type="match status" value="1"/>
</dbReference>
<evidence type="ECO:0000256" key="7">
    <source>
        <dbReference type="PIRSR" id="PIRSR602401-1"/>
    </source>
</evidence>
<dbReference type="InterPro" id="IPR036396">
    <property type="entry name" value="Cyt_P450_sf"/>
</dbReference>
<dbReference type="InterPro" id="IPR002401">
    <property type="entry name" value="Cyt_P450_E_grp-I"/>
</dbReference>
<dbReference type="GO" id="GO:0020037">
    <property type="term" value="F:heme binding"/>
    <property type="evidence" value="ECO:0007669"/>
    <property type="project" value="InterPro"/>
</dbReference>
<comment type="caution">
    <text evidence="8">The sequence shown here is derived from an EMBL/GenBank/DDBJ whole genome shotgun (WGS) entry which is preliminary data.</text>
</comment>
<keyword evidence="3 7" id="KW-0479">Metal-binding</keyword>
<dbReference type="GO" id="GO:0005506">
    <property type="term" value="F:iron ion binding"/>
    <property type="evidence" value="ECO:0007669"/>
    <property type="project" value="InterPro"/>
</dbReference>
<accession>A0A8H4RHI5</accession>
<evidence type="ECO:0000256" key="4">
    <source>
        <dbReference type="ARBA" id="ARBA00023002"/>
    </source>
</evidence>
<dbReference type="GO" id="GO:0004497">
    <property type="term" value="F:monooxygenase activity"/>
    <property type="evidence" value="ECO:0007669"/>
    <property type="project" value="UniProtKB-KW"/>
</dbReference>